<evidence type="ECO:0000313" key="1">
    <source>
        <dbReference type="EMBL" id="KAG8585380.1"/>
    </source>
</evidence>
<accession>A0AAV7CJX7</accession>
<sequence length="116" mass="13485">MQHEQVLFRSSCIVGKHPKKIKIVGVLMFLEATGQKLHKKFSGVTSSISTDHDSHSHATISNRYIPFHHFSREQNLIYLKMKKMTHIELYFISLLNEIADQNQNQSIKNNHFLPLN</sequence>
<comment type="caution">
    <text evidence="1">The sequence shown here is derived from an EMBL/GenBank/DDBJ whole genome shotgun (WGS) entry which is preliminary data.</text>
</comment>
<evidence type="ECO:0000313" key="2">
    <source>
        <dbReference type="Proteomes" id="UP000824782"/>
    </source>
</evidence>
<organism evidence="1 2">
    <name type="scientific">Engystomops pustulosus</name>
    <name type="common">Tungara frog</name>
    <name type="synonym">Physalaemus pustulosus</name>
    <dbReference type="NCBI Taxonomy" id="76066"/>
    <lineage>
        <taxon>Eukaryota</taxon>
        <taxon>Metazoa</taxon>
        <taxon>Chordata</taxon>
        <taxon>Craniata</taxon>
        <taxon>Vertebrata</taxon>
        <taxon>Euteleostomi</taxon>
        <taxon>Amphibia</taxon>
        <taxon>Batrachia</taxon>
        <taxon>Anura</taxon>
        <taxon>Neobatrachia</taxon>
        <taxon>Hyloidea</taxon>
        <taxon>Leptodactylidae</taxon>
        <taxon>Leiuperinae</taxon>
        <taxon>Engystomops</taxon>
    </lineage>
</organism>
<dbReference type="Proteomes" id="UP000824782">
    <property type="component" value="Unassembled WGS sequence"/>
</dbReference>
<keyword evidence="2" id="KW-1185">Reference proteome</keyword>
<dbReference type="AlphaFoldDB" id="A0AAV7CJX7"/>
<protein>
    <submittedName>
        <fullName evidence="1">Uncharacterized protein</fullName>
    </submittedName>
</protein>
<gene>
    <name evidence="1" type="ORF">GDO81_005003</name>
</gene>
<proteinExistence type="predicted"/>
<name>A0AAV7CJX7_ENGPU</name>
<dbReference type="EMBL" id="WNYA01000002">
    <property type="protein sequence ID" value="KAG8585380.1"/>
    <property type="molecule type" value="Genomic_DNA"/>
</dbReference>
<reference evidence="1" key="1">
    <citation type="thesis" date="2020" institute="ProQuest LLC" country="789 East Eisenhower Parkway, Ann Arbor, MI, USA">
        <title>Comparative Genomics and Chromosome Evolution.</title>
        <authorList>
            <person name="Mudd A.B."/>
        </authorList>
    </citation>
    <scope>NUCLEOTIDE SEQUENCE</scope>
    <source>
        <strain evidence="1">237g6f4</strain>
        <tissue evidence="1">Blood</tissue>
    </source>
</reference>